<dbReference type="GO" id="GO:0048046">
    <property type="term" value="C:apoplast"/>
    <property type="evidence" value="ECO:0007669"/>
    <property type="project" value="InterPro"/>
</dbReference>
<dbReference type="SMR" id="A0A8T3AQT4"/>
<dbReference type="GO" id="GO:0009627">
    <property type="term" value="P:systemic acquired resistance"/>
    <property type="evidence" value="ECO:0007669"/>
    <property type="project" value="InterPro"/>
</dbReference>
<proteinExistence type="predicted"/>
<accession>A0A8T3AQT4</accession>
<dbReference type="CDD" id="cd22269">
    <property type="entry name" value="DPBB_EG45-like"/>
    <property type="match status" value="1"/>
</dbReference>
<protein>
    <recommendedName>
        <fullName evidence="1">Expansin-like EG45 domain-containing protein</fullName>
    </recommendedName>
</protein>
<feature type="domain" description="Expansin-like EG45" evidence="1">
    <location>
        <begin position="1"/>
        <end position="57"/>
    </location>
</feature>
<dbReference type="PANTHER" id="PTHR47295:SF2">
    <property type="entry name" value="EG45-LIKE DOMAIN CONTAINING PROTEIN 1-RELATED"/>
    <property type="match status" value="1"/>
</dbReference>
<organism evidence="2 3">
    <name type="scientific">Dendrobium nobile</name>
    <name type="common">Orchid</name>
    <dbReference type="NCBI Taxonomy" id="94219"/>
    <lineage>
        <taxon>Eukaryota</taxon>
        <taxon>Viridiplantae</taxon>
        <taxon>Streptophyta</taxon>
        <taxon>Embryophyta</taxon>
        <taxon>Tracheophyta</taxon>
        <taxon>Spermatophyta</taxon>
        <taxon>Magnoliopsida</taxon>
        <taxon>Liliopsida</taxon>
        <taxon>Asparagales</taxon>
        <taxon>Orchidaceae</taxon>
        <taxon>Epidendroideae</taxon>
        <taxon>Malaxideae</taxon>
        <taxon>Dendrobiinae</taxon>
        <taxon>Dendrobium</taxon>
    </lineage>
</organism>
<name>A0A8T3AQT4_DENNO</name>
<evidence type="ECO:0000313" key="3">
    <source>
        <dbReference type="Proteomes" id="UP000829196"/>
    </source>
</evidence>
<dbReference type="InterPro" id="IPR009009">
    <property type="entry name" value="RlpA-like_DPBB"/>
</dbReference>
<dbReference type="PANTHER" id="PTHR47295">
    <property type="entry name" value="EG45-LIKE DOMAIN CONTAINING PROTEIN 1-RELATED"/>
    <property type="match status" value="1"/>
</dbReference>
<reference evidence="2" key="1">
    <citation type="journal article" date="2022" name="Front. Genet.">
        <title>Chromosome-Scale Assembly of the Dendrobium nobile Genome Provides Insights Into the Molecular Mechanism of the Biosynthesis of the Medicinal Active Ingredient of Dendrobium.</title>
        <authorList>
            <person name="Xu Q."/>
            <person name="Niu S.-C."/>
            <person name="Li K.-L."/>
            <person name="Zheng P.-J."/>
            <person name="Zhang X.-J."/>
            <person name="Jia Y."/>
            <person name="Liu Y."/>
            <person name="Niu Y.-X."/>
            <person name="Yu L.-H."/>
            <person name="Chen D.-F."/>
            <person name="Zhang G.-Q."/>
        </authorList>
    </citation>
    <scope>NUCLEOTIDE SEQUENCE</scope>
    <source>
        <tissue evidence="2">Leaf</tissue>
    </source>
</reference>
<dbReference type="Proteomes" id="UP000829196">
    <property type="component" value="Unassembled WGS sequence"/>
</dbReference>
<dbReference type="InterPro" id="IPR044206">
    <property type="entry name" value="EGC1/2"/>
</dbReference>
<dbReference type="Pfam" id="PF03330">
    <property type="entry name" value="DPBB_1"/>
    <property type="match status" value="1"/>
</dbReference>
<dbReference type="Gene3D" id="2.40.40.10">
    <property type="entry name" value="RlpA-like domain"/>
    <property type="match status" value="1"/>
</dbReference>
<dbReference type="AlphaFoldDB" id="A0A8T3AQT4"/>
<dbReference type="PROSITE" id="PS50842">
    <property type="entry name" value="EXPANSIN_EG45"/>
    <property type="match status" value="1"/>
</dbReference>
<keyword evidence="3" id="KW-1185">Reference proteome</keyword>
<comment type="caution">
    <text evidence="2">The sequence shown here is derived from an EMBL/GenBank/DDBJ whole genome shotgun (WGS) entry which is preliminary data.</text>
</comment>
<gene>
    <name evidence="2" type="ORF">KFK09_022762</name>
</gene>
<evidence type="ECO:0000259" key="1">
    <source>
        <dbReference type="PROSITE" id="PS50842"/>
    </source>
</evidence>
<dbReference type="EMBL" id="JAGYWB010000016">
    <property type="protein sequence ID" value="KAI0496445.1"/>
    <property type="molecule type" value="Genomic_DNA"/>
</dbReference>
<dbReference type="InterPro" id="IPR007112">
    <property type="entry name" value="Expansin/allergen_DPBB_dom"/>
</dbReference>
<sequence length="70" mass="7528">MGTRIAAASEVIWDDGRACGRKYTVTCTGATNDGVLKPCTRKRVNITITDLCPDPVCQGTIDLSLKKSLK</sequence>
<dbReference type="InterPro" id="IPR036908">
    <property type="entry name" value="RlpA-like_sf"/>
</dbReference>
<evidence type="ECO:0000313" key="2">
    <source>
        <dbReference type="EMBL" id="KAI0496445.1"/>
    </source>
</evidence>
<dbReference type="OrthoDB" id="406505at2759"/>
<dbReference type="SUPFAM" id="SSF50685">
    <property type="entry name" value="Barwin-like endoglucanases"/>
    <property type="match status" value="1"/>
</dbReference>